<keyword evidence="9" id="KW-1185">Reference proteome</keyword>
<sequence length="358" mass="39517">MTKDEDFKLLKIQTCVLKVNVHCDGCKQKVKKLLHRIEGVYQVNIDSEQQKVTISGNLDSATLIKKLVKAGKHAELWNPQKSNQNQKQKPTNCIKDDKNKKAQKPKATTKVVNFPQNNQNFTFISDEEDEDHAHDEMQMIKEKLNNLAFLKQAETNGKKGILKTNNNNVAANVSNKNNNGKKSNPAHINSMNVNPTNGVDQKTLAAMKMKNEQMAAEGQRVNDISTMMNLAGFHGNGINMNNNNNHVGAVLGGNASGIVGTGGLPLQGLYSNINPSPVMMNANGYQGFNPAMMMNLQNRQLQQQQQQQMMYNRSPFVLPSTTGYYGAIPYSYPGPGYGGDHSAAHMFSDENTNSCSVM</sequence>
<evidence type="ECO:0000256" key="6">
    <source>
        <dbReference type="SAM" id="MobiDB-lite"/>
    </source>
</evidence>
<evidence type="ECO:0000256" key="5">
    <source>
        <dbReference type="ARBA" id="ARBA00024045"/>
    </source>
</evidence>
<dbReference type="PANTHER" id="PTHR45868">
    <property type="entry name" value="HEAVY METAL-ASSOCIATED ISOPRENYLATED PLANT PROTEIN 33-RELATED"/>
    <property type="match status" value="1"/>
</dbReference>
<comment type="subcellular location">
    <subcellularLocation>
        <location evidence="1">Membrane</location>
        <topology evidence="1">Peripheral membrane protein</topology>
    </subcellularLocation>
</comment>
<keyword evidence="4" id="KW-0636">Prenylation</keyword>
<comment type="caution">
    <text evidence="8">The sequence shown here is derived from an EMBL/GenBank/DDBJ whole genome shotgun (WGS) entry which is preliminary data.</text>
</comment>
<gene>
    <name evidence="8" type="ORF">CASFOL_004147</name>
</gene>
<name>A0ABD3EJV1_9LAMI</name>
<dbReference type="CDD" id="cd00371">
    <property type="entry name" value="HMA"/>
    <property type="match status" value="1"/>
</dbReference>
<dbReference type="SUPFAM" id="SSF55008">
    <property type="entry name" value="HMA, heavy metal-associated domain"/>
    <property type="match status" value="1"/>
</dbReference>
<keyword evidence="3" id="KW-0479">Metal-binding</keyword>
<accession>A0ABD3EJV1</accession>
<protein>
    <recommendedName>
        <fullName evidence="7">HMA domain-containing protein</fullName>
    </recommendedName>
</protein>
<evidence type="ECO:0000256" key="1">
    <source>
        <dbReference type="ARBA" id="ARBA00004170"/>
    </source>
</evidence>
<dbReference type="PANTHER" id="PTHR45868:SF19">
    <property type="entry name" value="HEAVY METAL-ASSOCIATED ISOPRENYLATED PLANT PROTEIN 37"/>
    <property type="match status" value="1"/>
</dbReference>
<evidence type="ECO:0000259" key="7">
    <source>
        <dbReference type="PROSITE" id="PS50846"/>
    </source>
</evidence>
<dbReference type="Gene3D" id="3.30.70.100">
    <property type="match status" value="1"/>
</dbReference>
<feature type="compositionally biased region" description="Low complexity" evidence="6">
    <location>
        <begin position="78"/>
        <end position="92"/>
    </location>
</feature>
<keyword evidence="4" id="KW-0449">Lipoprotein</keyword>
<dbReference type="GO" id="GO:0009626">
    <property type="term" value="P:plant-type hypersensitive response"/>
    <property type="evidence" value="ECO:0007669"/>
    <property type="project" value="UniProtKB-KW"/>
</dbReference>
<dbReference type="FunFam" id="3.30.70.100:FF:000008">
    <property type="entry name" value="Copper transport protein ATOX1"/>
    <property type="match status" value="1"/>
</dbReference>
<dbReference type="GO" id="GO:0016020">
    <property type="term" value="C:membrane"/>
    <property type="evidence" value="ECO:0007669"/>
    <property type="project" value="UniProtKB-SubCell"/>
</dbReference>
<dbReference type="InterPro" id="IPR006121">
    <property type="entry name" value="HMA_dom"/>
</dbReference>
<feature type="region of interest" description="Disordered" evidence="6">
    <location>
        <begin position="173"/>
        <end position="196"/>
    </location>
</feature>
<feature type="region of interest" description="Disordered" evidence="6">
    <location>
        <begin position="77"/>
        <end position="107"/>
    </location>
</feature>
<feature type="compositionally biased region" description="Polar residues" evidence="6">
    <location>
        <begin position="186"/>
        <end position="196"/>
    </location>
</feature>
<dbReference type="AlphaFoldDB" id="A0ABD3EJV1"/>
<feature type="compositionally biased region" description="Low complexity" evidence="6">
    <location>
        <begin position="173"/>
        <end position="183"/>
    </location>
</feature>
<dbReference type="Pfam" id="PF00403">
    <property type="entry name" value="HMA"/>
    <property type="match status" value="1"/>
</dbReference>
<organism evidence="8 9">
    <name type="scientific">Castilleja foliolosa</name>
    <dbReference type="NCBI Taxonomy" id="1961234"/>
    <lineage>
        <taxon>Eukaryota</taxon>
        <taxon>Viridiplantae</taxon>
        <taxon>Streptophyta</taxon>
        <taxon>Embryophyta</taxon>
        <taxon>Tracheophyta</taxon>
        <taxon>Spermatophyta</taxon>
        <taxon>Magnoliopsida</taxon>
        <taxon>eudicotyledons</taxon>
        <taxon>Gunneridae</taxon>
        <taxon>Pentapetalae</taxon>
        <taxon>asterids</taxon>
        <taxon>lamiids</taxon>
        <taxon>Lamiales</taxon>
        <taxon>Orobanchaceae</taxon>
        <taxon>Pedicularideae</taxon>
        <taxon>Castillejinae</taxon>
        <taxon>Castilleja</taxon>
    </lineage>
</organism>
<dbReference type="GO" id="GO:0046872">
    <property type="term" value="F:metal ion binding"/>
    <property type="evidence" value="ECO:0007669"/>
    <property type="project" value="UniProtKB-KW"/>
</dbReference>
<evidence type="ECO:0000313" key="9">
    <source>
        <dbReference type="Proteomes" id="UP001632038"/>
    </source>
</evidence>
<evidence type="ECO:0000256" key="4">
    <source>
        <dbReference type="ARBA" id="ARBA00023289"/>
    </source>
</evidence>
<dbReference type="PROSITE" id="PS50846">
    <property type="entry name" value="HMA_2"/>
    <property type="match status" value="1"/>
</dbReference>
<keyword evidence="2" id="KW-0488">Methylation</keyword>
<feature type="domain" description="HMA" evidence="7">
    <location>
        <begin position="12"/>
        <end position="75"/>
    </location>
</feature>
<evidence type="ECO:0000313" key="8">
    <source>
        <dbReference type="EMBL" id="KAL3654466.1"/>
    </source>
</evidence>
<comment type="similarity">
    <text evidence="5">Belongs to the HIPP family.</text>
</comment>
<dbReference type="EMBL" id="JAVIJP010000005">
    <property type="protein sequence ID" value="KAL3654466.1"/>
    <property type="molecule type" value="Genomic_DNA"/>
</dbReference>
<evidence type="ECO:0000256" key="2">
    <source>
        <dbReference type="ARBA" id="ARBA00022481"/>
    </source>
</evidence>
<reference evidence="9" key="1">
    <citation type="journal article" date="2024" name="IScience">
        <title>Strigolactones Initiate the Formation of Haustorium-like Structures in Castilleja.</title>
        <authorList>
            <person name="Buerger M."/>
            <person name="Peterson D."/>
            <person name="Chory J."/>
        </authorList>
    </citation>
    <scope>NUCLEOTIDE SEQUENCE [LARGE SCALE GENOMIC DNA]</scope>
</reference>
<proteinExistence type="inferred from homology"/>
<evidence type="ECO:0000256" key="3">
    <source>
        <dbReference type="ARBA" id="ARBA00022723"/>
    </source>
</evidence>
<dbReference type="Proteomes" id="UP001632038">
    <property type="component" value="Unassembled WGS sequence"/>
</dbReference>
<dbReference type="InterPro" id="IPR036163">
    <property type="entry name" value="HMA_dom_sf"/>
</dbReference>